<accession>A0AAV2AT88</accession>
<protein>
    <submittedName>
        <fullName evidence="1">Uncharacterized protein</fullName>
    </submittedName>
</protein>
<dbReference type="Proteomes" id="UP001497382">
    <property type="component" value="Unassembled WGS sequence"/>
</dbReference>
<gene>
    <name evidence="1" type="ORF">LARSCL_LOCUS14167</name>
</gene>
<sequence>MATQLKLVPNLSLKEMAINKLAVNLWIQSLINERQKAEIFDEWYRIVDIVKEKVLELKLQKLVMDRLVHILRPIGREILGWKQFHEYILNDKADNFSPTSSIKFDILKQLCWTCTGAVDERRTAELLIRLEMFDPIKCFRLACWYCLESYIPILWRNLPRRYKNLFHDKISLFPSKILPLEYYWAFTMNGEELKLNNFFLSSFLDNAPSVHQAFFKHSTCNRNKAATEYFYQKLTDEALNCDFYGTLCDALREETYIASCLKGKSRCDVFVYLLNLMTREQQRKVFKEEPLTCLFWLLDWPWQNMCVGVTVQIWKFIPVSKYELVLRELFAKMFSSTTCFYIPEVFQNFFMHSPVSFRKYFVNCGSFGIDFISKFLQAEDGESVKVILENLEDPERRKLLSNDSFCILIAFYMQKDRWSMVELCVGEATLSKEDRKILKNIYQKFSPNTSRRWQRFFSLLDGKSVNTTTNMYAEDVKLGKNKRLKKSD</sequence>
<organism evidence="1 2">
    <name type="scientific">Larinioides sclopetarius</name>
    <dbReference type="NCBI Taxonomy" id="280406"/>
    <lineage>
        <taxon>Eukaryota</taxon>
        <taxon>Metazoa</taxon>
        <taxon>Ecdysozoa</taxon>
        <taxon>Arthropoda</taxon>
        <taxon>Chelicerata</taxon>
        <taxon>Arachnida</taxon>
        <taxon>Araneae</taxon>
        <taxon>Araneomorphae</taxon>
        <taxon>Entelegynae</taxon>
        <taxon>Araneoidea</taxon>
        <taxon>Araneidae</taxon>
        <taxon>Larinioides</taxon>
    </lineage>
</organism>
<dbReference type="EMBL" id="CAXIEN010000201">
    <property type="protein sequence ID" value="CAL1286294.1"/>
    <property type="molecule type" value="Genomic_DNA"/>
</dbReference>
<proteinExistence type="predicted"/>
<evidence type="ECO:0000313" key="2">
    <source>
        <dbReference type="Proteomes" id="UP001497382"/>
    </source>
</evidence>
<evidence type="ECO:0000313" key="1">
    <source>
        <dbReference type="EMBL" id="CAL1286294.1"/>
    </source>
</evidence>
<dbReference type="AlphaFoldDB" id="A0AAV2AT88"/>
<reference evidence="1 2" key="1">
    <citation type="submission" date="2024-04" db="EMBL/GenBank/DDBJ databases">
        <authorList>
            <person name="Rising A."/>
            <person name="Reimegard J."/>
            <person name="Sonavane S."/>
            <person name="Akerstrom W."/>
            <person name="Nylinder S."/>
            <person name="Hedman E."/>
            <person name="Kallberg Y."/>
        </authorList>
    </citation>
    <scope>NUCLEOTIDE SEQUENCE [LARGE SCALE GENOMIC DNA]</scope>
</reference>
<keyword evidence="2" id="KW-1185">Reference proteome</keyword>
<name>A0AAV2AT88_9ARAC</name>
<comment type="caution">
    <text evidence="1">The sequence shown here is derived from an EMBL/GenBank/DDBJ whole genome shotgun (WGS) entry which is preliminary data.</text>
</comment>